<accession>A0A6J8BRC0</accession>
<organism evidence="2 3">
    <name type="scientific">Mytilus coruscus</name>
    <name type="common">Sea mussel</name>
    <dbReference type="NCBI Taxonomy" id="42192"/>
    <lineage>
        <taxon>Eukaryota</taxon>
        <taxon>Metazoa</taxon>
        <taxon>Spiralia</taxon>
        <taxon>Lophotrochozoa</taxon>
        <taxon>Mollusca</taxon>
        <taxon>Bivalvia</taxon>
        <taxon>Autobranchia</taxon>
        <taxon>Pteriomorphia</taxon>
        <taxon>Mytilida</taxon>
        <taxon>Mytiloidea</taxon>
        <taxon>Mytilidae</taxon>
        <taxon>Mytilinae</taxon>
        <taxon>Mytilus</taxon>
    </lineage>
</organism>
<dbReference type="OrthoDB" id="6769862at2759"/>
<evidence type="ECO:0000256" key="1">
    <source>
        <dbReference type="ARBA" id="ARBA00023172"/>
    </source>
</evidence>
<gene>
    <name evidence="2" type="ORF">MCOR_21400</name>
</gene>
<evidence type="ECO:0000313" key="2">
    <source>
        <dbReference type="EMBL" id="CAC5385901.1"/>
    </source>
</evidence>
<dbReference type="GO" id="GO:0015074">
    <property type="term" value="P:DNA integration"/>
    <property type="evidence" value="ECO:0007669"/>
    <property type="project" value="InterPro"/>
</dbReference>
<dbReference type="GO" id="GO:0006310">
    <property type="term" value="P:DNA recombination"/>
    <property type="evidence" value="ECO:0007669"/>
    <property type="project" value="UniProtKB-KW"/>
</dbReference>
<dbReference type="SUPFAM" id="SSF56349">
    <property type="entry name" value="DNA breaking-rejoining enzymes"/>
    <property type="match status" value="1"/>
</dbReference>
<dbReference type="InterPro" id="IPR013762">
    <property type="entry name" value="Integrase-like_cat_sf"/>
</dbReference>
<reference evidence="2 3" key="1">
    <citation type="submission" date="2020-06" db="EMBL/GenBank/DDBJ databases">
        <authorList>
            <person name="Li R."/>
            <person name="Bekaert M."/>
        </authorList>
    </citation>
    <scope>NUCLEOTIDE SEQUENCE [LARGE SCALE GENOMIC DNA]</scope>
    <source>
        <strain evidence="3">wild</strain>
    </source>
</reference>
<dbReference type="EMBL" id="CACVKT020003811">
    <property type="protein sequence ID" value="CAC5385901.1"/>
    <property type="molecule type" value="Genomic_DNA"/>
</dbReference>
<evidence type="ECO:0008006" key="4">
    <source>
        <dbReference type="Google" id="ProtNLM"/>
    </source>
</evidence>
<proteinExistence type="predicted"/>
<sequence length="334" mass="38302">MPIPLPKRQRERFPNRKQRISKRSQLSERVLPEQPFSTIFKVKELNYPEWENITSDLWILDTVRNGYKVEFDVVLQDEKIDKIISLGKIILQQKCVTERCFASFIGLVVHAFNAVSVGPLHNRNMERNKVETLNSCYGDFDSEIIITQESKLKFFEDFQNHLQMSSLDLGDLLQSSNTNILGENSLFGVFKGKPIPFDHLKRIPGFSLPNVVFKRFDKPELCVVKTMINYVLHTKDVRKTSSLFISYATFRKVSTSTLSRWLKTVLLLAGIDINIFKAHSFRGASTSAALTSGYSIKDIMATVNWTYAKTFYKFYYRECNNTGTKGFSSAVITG</sequence>
<dbReference type="Gene3D" id="1.10.443.10">
    <property type="entry name" value="Intergrase catalytic core"/>
    <property type="match status" value="1"/>
</dbReference>
<name>A0A6J8BRC0_MYTCO</name>
<dbReference type="PANTHER" id="PTHR35617:SF3">
    <property type="entry name" value="CORE-BINDING (CB) DOMAIN-CONTAINING PROTEIN"/>
    <property type="match status" value="1"/>
</dbReference>
<keyword evidence="1" id="KW-0233">DNA recombination</keyword>
<dbReference type="Proteomes" id="UP000507470">
    <property type="component" value="Unassembled WGS sequence"/>
</dbReference>
<keyword evidence="3" id="KW-1185">Reference proteome</keyword>
<dbReference type="GO" id="GO:0003677">
    <property type="term" value="F:DNA binding"/>
    <property type="evidence" value="ECO:0007669"/>
    <property type="project" value="InterPro"/>
</dbReference>
<dbReference type="InterPro" id="IPR011010">
    <property type="entry name" value="DNA_brk_join_enz"/>
</dbReference>
<protein>
    <recommendedName>
        <fullName evidence="4">Tyr recombinase domain-containing protein</fullName>
    </recommendedName>
</protein>
<evidence type="ECO:0000313" key="3">
    <source>
        <dbReference type="Proteomes" id="UP000507470"/>
    </source>
</evidence>
<dbReference type="AlphaFoldDB" id="A0A6J8BRC0"/>
<dbReference type="PANTHER" id="PTHR35617">
    <property type="entry name" value="PHAGE_INTEGRASE DOMAIN-CONTAINING PROTEIN"/>
    <property type="match status" value="1"/>
</dbReference>